<reference evidence="1 2" key="1">
    <citation type="submission" date="2024-04" db="EMBL/GenBank/DDBJ databases">
        <title>Luteolibacter sp. isolated from soil.</title>
        <authorList>
            <person name="An J."/>
        </authorList>
    </citation>
    <scope>NUCLEOTIDE SEQUENCE [LARGE SCALE GENOMIC DNA]</scope>
    <source>
        <strain evidence="1 2">Y139</strain>
    </source>
</reference>
<dbReference type="Proteomes" id="UP001371305">
    <property type="component" value="Unassembled WGS sequence"/>
</dbReference>
<gene>
    <name evidence="1" type="ORF">WKV53_07855</name>
</gene>
<evidence type="ECO:0000313" key="1">
    <source>
        <dbReference type="EMBL" id="MEK7950405.1"/>
    </source>
</evidence>
<evidence type="ECO:0008006" key="3">
    <source>
        <dbReference type="Google" id="ProtNLM"/>
    </source>
</evidence>
<sequence length="113" mass="13156">MKHEAEQFDLWKAELFTRPEIRPGDIVRILSHDHRGKRKLFPHRYRVLSPALAWLLTGDDPGTAQDWQLHQWSRSVALLCLDDLIGWDDDPESPFLPGSMVFWRSTDAVTKGY</sequence>
<accession>A0ABU9ASN6</accession>
<organism evidence="1 2">
    <name type="scientific">Luteolibacter soli</name>
    <dbReference type="NCBI Taxonomy" id="3135280"/>
    <lineage>
        <taxon>Bacteria</taxon>
        <taxon>Pseudomonadati</taxon>
        <taxon>Verrucomicrobiota</taxon>
        <taxon>Verrucomicrobiia</taxon>
        <taxon>Verrucomicrobiales</taxon>
        <taxon>Verrucomicrobiaceae</taxon>
        <taxon>Luteolibacter</taxon>
    </lineage>
</organism>
<keyword evidence="2" id="KW-1185">Reference proteome</keyword>
<proteinExistence type="predicted"/>
<dbReference type="RefSeq" id="WP_341403948.1">
    <property type="nucleotide sequence ID" value="NZ_JBBUKT010000002.1"/>
</dbReference>
<protein>
    <recommendedName>
        <fullName evidence="3">Phage protein</fullName>
    </recommendedName>
</protein>
<name>A0ABU9ASN6_9BACT</name>
<evidence type="ECO:0000313" key="2">
    <source>
        <dbReference type="Proteomes" id="UP001371305"/>
    </source>
</evidence>
<dbReference type="EMBL" id="JBBUKT010000002">
    <property type="protein sequence ID" value="MEK7950405.1"/>
    <property type="molecule type" value="Genomic_DNA"/>
</dbReference>
<comment type="caution">
    <text evidence="1">The sequence shown here is derived from an EMBL/GenBank/DDBJ whole genome shotgun (WGS) entry which is preliminary data.</text>
</comment>